<protein>
    <submittedName>
        <fullName evidence="2">Uncharacterized protein</fullName>
    </submittedName>
</protein>
<gene>
    <name evidence="2" type="ORF">SAMN06296036_111106</name>
</gene>
<keyword evidence="3" id="KW-1185">Reference proteome</keyword>
<keyword evidence="1" id="KW-0175">Coiled coil</keyword>
<dbReference type="RefSeq" id="WP_132320083.1">
    <property type="nucleotide sequence ID" value="NZ_FWZT01000011.1"/>
</dbReference>
<name>A0A1Y6C558_9BACT</name>
<evidence type="ECO:0000313" key="3">
    <source>
        <dbReference type="Proteomes" id="UP000192907"/>
    </source>
</evidence>
<proteinExistence type="predicted"/>
<accession>A0A1Y6C558</accession>
<dbReference type="Proteomes" id="UP000192907">
    <property type="component" value="Unassembled WGS sequence"/>
</dbReference>
<dbReference type="STRING" id="1513793.SAMN06296036_111106"/>
<evidence type="ECO:0000313" key="2">
    <source>
        <dbReference type="EMBL" id="SMF37621.1"/>
    </source>
</evidence>
<organism evidence="2 3">
    <name type="scientific">Pseudobacteriovorax antillogorgiicola</name>
    <dbReference type="NCBI Taxonomy" id="1513793"/>
    <lineage>
        <taxon>Bacteria</taxon>
        <taxon>Pseudomonadati</taxon>
        <taxon>Bdellovibrionota</taxon>
        <taxon>Oligoflexia</taxon>
        <taxon>Oligoflexales</taxon>
        <taxon>Pseudobacteriovoracaceae</taxon>
        <taxon>Pseudobacteriovorax</taxon>
    </lineage>
</organism>
<reference evidence="3" key="1">
    <citation type="submission" date="2017-04" db="EMBL/GenBank/DDBJ databases">
        <authorList>
            <person name="Varghese N."/>
            <person name="Submissions S."/>
        </authorList>
    </citation>
    <scope>NUCLEOTIDE SEQUENCE [LARGE SCALE GENOMIC DNA]</scope>
    <source>
        <strain evidence="3">RKEM611</strain>
    </source>
</reference>
<feature type="coiled-coil region" evidence="1">
    <location>
        <begin position="146"/>
        <end position="173"/>
    </location>
</feature>
<dbReference type="EMBL" id="FWZT01000011">
    <property type="protein sequence ID" value="SMF37621.1"/>
    <property type="molecule type" value="Genomic_DNA"/>
</dbReference>
<sequence>MRHVISTTAAIVFVTLMIGSHARSATCPKAAELESKFTIVTKEVFQQKDSFQRLSILDKKIASIRASYKNSKCVMYQSYLAVLLGMRNMFVSEEKEQAKNFKEYKALFSRSISKTKRANDAVNYLISLKNQVRTYSYLPEGMTKERGEAIKNLATAESLLDTLKAEKENTQLLIQIRESLALSKQRLGR</sequence>
<evidence type="ECO:0000256" key="1">
    <source>
        <dbReference type="SAM" id="Coils"/>
    </source>
</evidence>
<dbReference type="AlphaFoldDB" id="A0A1Y6C558"/>